<dbReference type="InterPro" id="IPR036388">
    <property type="entry name" value="WH-like_DNA-bd_sf"/>
</dbReference>
<dbReference type="InterPro" id="IPR000847">
    <property type="entry name" value="LysR_HTH_N"/>
</dbReference>
<dbReference type="EMBL" id="VSSQ01020970">
    <property type="protein sequence ID" value="MPM66253.1"/>
    <property type="molecule type" value="Genomic_DNA"/>
</dbReference>
<dbReference type="SUPFAM" id="SSF46785">
    <property type="entry name" value="Winged helix' DNA-binding domain"/>
    <property type="match status" value="1"/>
</dbReference>
<dbReference type="GO" id="GO:0003700">
    <property type="term" value="F:DNA-binding transcription factor activity"/>
    <property type="evidence" value="ECO:0007669"/>
    <property type="project" value="InterPro"/>
</dbReference>
<reference evidence="6" key="1">
    <citation type="submission" date="2019-08" db="EMBL/GenBank/DDBJ databases">
        <authorList>
            <person name="Kucharzyk K."/>
            <person name="Murdoch R.W."/>
            <person name="Higgins S."/>
            <person name="Loffler F."/>
        </authorList>
    </citation>
    <scope>NUCLEOTIDE SEQUENCE</scope>
</reference>
<keyword evidence="2" id="KW-0805">Transcription regulation</keyword>
<keyword evidence="3" id="KW-0238">DNA-binding</keyword>
<comment type="caution">
    <text evidence="6">The sequence shown here is derived from an EMBL/GenBank/DDBJ whole genome shotgun (WGS) entry which is preliminary data.</text>
</comment>
<dbReference type="AlphaFoldDB" id="A0A645BSP2"/>
<accession>A0A645BSP2</accession>
<dbReference type="Gene3D" id="1.10.10.10">
    <property type="entry name" value="Winged helix-like DNA-binding domain superfamily/Winged helix DNA-binding domain"/>
    <property type="match status" value="1"/>
</dbReference>
<dbReference type="PANTHER" id="PTHR30126:SF39">
    <property type="entry name" value="HTH-TYPE TRANSCRIPTIONAL REGULATOR CYSL"/>
    <property type="match status" value="1"/>
</dbReference>
<dbReference type="GO" id="GO:0000976">
    <property type="term" value="F:transcription cis-regulatory region binding"/>
    <property type="evidence" value="ECO:0007669"/>
    <property type="project" value="TreeGrafter"/>
</dbReference>
<evidence type="ECO:0000259" key="5">
    <source>
        <dbReference type="PROSITE" id="PS50931"/>
    </source>
</evidence>
<dbReference type="Pfam" id="PF03466">
    <property type="entry name" value="LysR_substrate"/>
    <property type="match status" value="1"/>
</dbReference>
<dbReference type="Pfam" id="PF00126">
    <property type="entry name" value="HTH_1"/>
    <property type="match status" value="1"/>
</dbReference>
<organism evidence="6">
    <name type="scientific">bioreactor metagenome</name>
    <dbReference type="NCBI Taxonomy" id="1076179"/>
    <lineage>
        <taxon>unclassified sequences</taxon>
        <taxon>metagenomes</taxon>
        <taxon>ecological metagenomes</taxon>
    </lineage>
</organism>
<proteinExistence type="inferred from homology"/>
<dbReference type="Gene3D" id="3.40.190.10">
    <property type="entry name" value="Periplasmic binding protein-like II"/>
    <property type="match status" value="2"/>
</dbReference>
<dbReference type="PANTHER" id="PTHR30126">
    <property type="entry name" value="HTH-TYPE TRANSCRIPTIONAL REGULATOR"/>
    <property type="match status" value="1"/>
</dbReference>
<dbReference type="InterPro" id="IPR005119">
    <property type="entry name" value="LysR_subst-bd"/>
</dbReference>
<comment type="similarity">
    <text evidence="1">Belongs to the LysR transcriptional regulatory family.</text>
</comment>
<dbReference type="InterPro" id="IPR036390">
    <property type="entry name" value="WH_DNA-bd_sf"/>
</dbReference>
<evidence type="ECO:0000313" key="6">
    <source>
        <dbReference type="EMBL" id="MPM66253.1"/>
    </source>
</evidence>
<name>A0A645BSP2_9ZZZZ</name>
<evidence type="ECO:0000256" key="3">
    <source>
        <dbReference type="ARBA" id="ARBA00023125"/>
    </source>
</evidence>
<evidence type="ECO:0000256" key="4">
    <source>
        <dbReference type="ARBA" id="ARBA00023163"/>
    </source>
</evidence>
<keyword evidence="4" id="KW-0804">Transcription</keyword>
<sequence>MTKFPSLEVLELLVAIAEHGSVGAGARAVGMAEPNASRAVRRFEREVRVVLFRRTPRGSEPTEVGQAVVAWARPLLQQAEGLALALRSLESAGLGQLDVAASMTIAEHLFPRWLAELRRHHPDDRVRLRVENSAEVSRLVLEGAVELGFVEDPSPVSGLGHRVVTRDRLVLVVAPGHPWARCPAVEPEELAATPLVAREVGSGTRSVLEHALGRLPLAPAAAVLNSNAGVRASIQAGVAPGVLSDLVVADLVRSGDLVVVPIAGLDLVRPLLAVWRTGQPPRGIAAQLVAVAEHSQELTT</sequence>
<evidence type="ECO:0000256" key="1">
    <source>
        <dbReference type="ARBA" id="ARBA00009437"/>
    </source>
</evidence>
<gene>
    <name evidence="6" type="ORF">SDC9_113160</name>
</gene>
<feature type="domain" description="HTH lysR-type" evidence="5">
    <location>
        <begin position="5"/>
        <end position="62"/>
    </location>
</feature>
<dbReference type="PROSITE" id="PS50931">
    <property type="entry name" value="HTH_LYSR"/>
    <property type="match status" value="1"/>
</dbReference>
<dbReference type="SUPFAM" id="SSF53850">
    <property type="entry name" value="Periplasmic binding protein-like II"/>
    <property type="match status" value="1"/>
</dbReference>
<evidence type="ECO:0000256" key="2">
    <source>
        <dbReference type="ARBA" id="ARBA00023015"/>
    </source>
</evidence>
<protein>
    <submittedName>
        <fullName evidence="6">Putative HTH-type transcriptional regulator</fullName>
    </submittedName>
</protein>